<dbReference type="AlphaFoldDB" id="A0A267ECI1"/>
<gene>
    <name evidence="6" type="ORF">BOX15_Mlig000124g1</name>
    <name evidence="7" type="ORF">BOX15_Mlig000124g13</name>
    <name evidence="5" type="ORF">BOX15_Mlig000124g2</name>
    <name evidence="4" type="ORF">BOX15_Mlig000124g3</name>
    <name evidence="3" type="ORF">BOX15_Mlig000124g4</name>
    <name evidence="2" type="ORF">BOX15_Mlig000124g6</name>
    <name evidence="8" type="ORF">BOX15_Mlig000124g8</name>
    <name evidence="1" type="ORF">BOX15_Mlig009268g6</name>
</gene>
<evidence type="ECO:0000313" key="8">
    <source>
        <dbReference type="EMBL" id="PAA83920.1"/>
    </source>
</evidence>
<evidence type="ECO:0008006" key="10">
    <source>
        <dbReference type="Google" id="ProtNLM"/>
    </source>
</evidence>
<reference evidence="3 9" key="1">
    <citation type="submission" date="2017-06" db="EMBL/GenBank/DDBJ databases">
        <title>A platform for efficient transgenesis in Macrostomum lignano, a flatworm model organism for stem cell research.</title>
        <authorList>
            <person name="Berezikov E."/>
        </authorList>
    </citation>
    <scope>NUCLEOTIDE SEQUENCE [LARGE SCALE GENOMIC DNA]</scope>
    <source>
        <strain evidence="3">DV1</strain>
        <tissue evidence="3">Whole organism</tissue>
    </source>
</reference>
<evidence type="ECO:0000313" key="7">
    <source>
        <dbReference type="EMBL" id="PAA73792.1"/>
    </source>
</evidence>
<name>A0A267ECI1_9PLAT</name>
<evidence type="ECO:0000313" key="5">
    <source>
        <dbReference type="EMBL" id="PAA68837.1"/>
    </source>
</evidence>
<dbReference type="EMBL" id="NIVC01003425">
    <property type="protein sequence ID" value="PAA51464.1"/>
    <property type="molecule type" value="Genomic_DNA"/>
</dbReference>
<dbReference type="EMBL" id="NIVC01003297">
    <property type="protein sequence ID" value="PAA52116.1"/>
    <property type="molecule type" value="Genomic_DNA"/>
</dbReference>
<dbReference type="EMBL" id="NIVC01001503">
    <property type="protein sequence ID" value="PAA67175.1"/>
    <property type="molecule type" value="Genomic_DNA"/>
</dbReference>
<evidence type="ECO:0000313" key="6">
    <source>
        <dbReference type="EMBL" id="PAA70000.1"/>
    </source>
</evidence>
<dbReference type="PANTHER" id="PTHR46579">
    <property type="entry name" value="F5/8 TYPE C DOMAIN-CONTAINING PROTEIN-RELATED"/>
    <property type="match status" value="1"/>
</dbReference>
<dbReference type="PANTHER" id="PTHR46579:SF1">
    <property type="entry name" value="F5_8 TYPE C DOMAIN-CONTAINING PROTEIN"/>
    <property type="match status" value="1"/>
</dbReference>
<protein>
    <recommendedName>
        <fullName evidence="10">DUF4218 domain-containing protein</fullName>
    </recommendedName>
</protein>
<comment type="caution">
    <text evidence="3">The sequence shown here is derived from an EMBL/GenBank/DDBJ whole genome shotgun (WGS) entry which is preliminary data.</text>
</comment>
<dbReference type="Proteomes" id="UP000215902">
    <property type="component" value="Unassembled WGS sequence"/>
</dbReference>
<evidence type="ECO:0000313" key="2">
    <source>
        <dbReference type="EMBL" id="PAA52116.1"/>
    </source>
</evidence>
<evidence type="ECO:0000313" key="4">
    <source>
        <dbReference type="EMBL" id="PAA67175.1"/>
    </source>
</evidence>
<sequence length="766" mass="86304">MSSKSESEHSLSTNYSAYSCQAISSPSNSFSTSNRSSISSEAGVTHSHSCPDAVETFIGENNAVPVLEESSDSLANLASISDPSVQAALIFQWAITSGVSEAALDRLLKLLSIFSRDSLALPNSVKLLKSLIQDTCPLDDSDVSEFGFCPECKSQCQVHSPKSKVAVTQLNIVPQLRTILSSHTSTILQYEQELQKDKNTDVLNSKIVKEQGLSLSSGKSLHLHLLISADGANFFESVQSSFWPFQAQLLNLPVYIRQRFANLILIALVSSKAVPHFQSFLSEIMNNLPKQFIFSEYTVHVHYTLFVCDLPALAKLFCIHQYNGAFSCPRCLHPGESFKVSEKGKNWIFRYGEGYLFPLRNPSSHLEHCRLAQIRNRPVFGVKMRSCLLDYVPFPSCNPIDSLHCFFEGHTKYLLEELSLPANRRELYFCSANCMDFISNCIRQSITPSSITINTNFKGFSDWKAKHFKNFALYFLLPTFLQRISHFPLKLLLTNLVLIYHMLYSPQSNKTDIEKLCKAFISNAQQIFGPKVLRLNFHLLLHMAEQYELYGPVFNYSMFAFESSIGMFKKFLCGTVSFGPQLVRKFLFQKLLHHYFSCVKDSIVVDAVNSISLEPSRPHGILRNSLAYFNGHFFSTSSACASKNSNHLCQLKSGEICTIAEFLEPNTIRVQILDPIGSLFDFVLRVPAATFPIDLLNWKALLESMFKKSSTFNFVLISLSNAPRSARRERIVNFSEVDRPCIAVPVESFSKDCYCAVPLFKEFEHD</sequence>
<dbReference type="Pfam" id="PF06869">
    <property type="entry name" value="DUF1258"/>
    <property type="match status" value="1"/>
</dbReference>
<dbReference type="EMBL" id="NIVC01000396">
    <property type="protein sequence ID" value="PAA83920.1"/>
    <property type="molecule type" value="Genomic_DNA"/>
</dbReference>
<dbReference type="EMBL" id="NIVC01000992">
    <property type="protein sequence ID" value="PAA73792.1"/>
    <property type="molecule type" value="Genomic_DNA"/>
</dbReference>
<evidence type="ECO:0000313" key="1">
    <source>
        <dbReference type="EMBL" id="PAA51464.1"/>
    </source>
</evidence>
<dbReference type="InterPro" id="IPR009667">
    <property type="entry name" value="DUF1258"/>
</dbReference>
<accession>A0A267ECI1</accession>
<dbReference type="EMBL" id="NIVC01002358">
    <property type="protein sequence ID" value="PAA58587.1"/>
    <property type="molecule type" value="Genomic_DNA"/>
</dbReference>
<organism evidence="3 9">
    <name type="scientific">Macrostomum lignano</name>
    <dbReference type="NCBI Taxonomy" id="282301"/>
    <lineage>
        <taxon>Eukaryota</taxon>
        <taxon>Metazoa</taxon>
        <taxon>Spiralia</taxon>
        <taxon>Lophotrochozoa</taxon>
        <taxon>Platyhelminthes</taxon>
        <taxon>Rhabditophora</taxon>
        <taxon>Macrostomorpha</taxon>
        <taxon>Macrostomida</taxon>
        <taxon>Macrostomidae</taxon>
        <taxon>Macrostomum</taxon>
    </lineage>
</organism>
<keyword evidence="9" id="KW-1185">Reference proteome</keyword>
<evidence type="ECO:0000313" key="9">
    <source>
        <dbReference type="Proteomes" id="UP000215902"/>
    </source>
</evidence>
<dbReference type="STRING" id="282301.A0A267ECI1"/>
<dbReference type="EMBL" id="NIVC01001368">
    <property type="protein sequence ID" value="PAA68837.1"/>
    <property type="molecule type" value="Genomic_DNA"/>
</dbReference>
<dbReference type="PROSITE" id="PS51257">
    <property type="entry name" value="PROKAR_LIPOPROTEIN"/>
    <property type="match status" value="1"/>
</dbReference>
<proteinExistence type="predicted"/>
<dbReference type="OrthoDB" id="6146209at2759"/>
<evidence type="ECO:0000313" key="3">
    <source>
        <dbReference type="EMBL" id="PAA58587.1"/>
    </source>
</evidence>
<dbReference type="EMBL" id="NIVC01001272">
    <property type="protein sequence ID" value="PAA70000.1"/>
    <property type="molecule type" value="Genomic_DNA"/>
</dbReference>